<feature type="region of interest" description="Disordered" evidence="2">
    <location>
        <begin position="90"/>
        <end position="111"/>
    </location>
</feature>
<keyword evidence="5" id="KW-1185">Reference proteome</keyword>
<reference evidence="4" key="1">
    <citation type="journal article" date="2021" name="Open Biol.">
        <title>Shared evolutionary footprints suggest mitochondrial oxidative damage underlies multiple complex I losses in fungi.</title>
        <authorList>
            <person name="Schikora-Tamarit M.A."/>
            <person name="Marcet-Houben M."/>
            <person name="Nosek J."/>
            <person name="Gabaldon T."/>
        </authorList>
    </citation>
    <scope>NUCLEOTIDE SEQUENCE</scope>
    <source>
        <strain evidence="4">CBS2887</strain>
    </source>
</reference>
<dbReference type="Pfam" id="PF19270">
    <property type="entry name" value="FBO_C"/>
    <property type="match status" value="1"/>
</dbReference>
<dbReference type="EMBL" id="JAEUBG010005440">
    <property type="protein sequence ID" value="KAH3674914.1"/>
    <property type="molecule type" value="Genomic_DNA"/>
</dbReference>
<accession>A0A9P8TDN6</accession>
<comment type="caution">
    <text evidence="4">The sequence shown here is derived from an EMBL/GenBank/DDBJ whole genome shotgun (WGS) entry which is preliminary data.</text>
</comment>
<dbReference type="PANTHER" id="PTHR12874:SF9">
    <property type="entry name" value="F-BOX ONLY PROTEIN 48"/>
    <property type="match status" value="1"/>
</dbReference>
<dbReference type="AlphaFoldDB" id="A0A9P8TDN6"/>
<gene>
    <name evidence="4" type="ORF">WICPIJ_009423</name>
</gene>
<feature type="compositionally biased region" description="Acidic residues" evidence="2">
    <location>
        <begin position="98"/>
        <end position="111"/>
    </location>
</feature>
<dbReference type="OrthoDB" id="2117972at2759"/>
<dbReference type="Proteomes" id="UP000774326">
    <property type="component" value="Unassembled WGS sequence"/>
</dbReference>
<protein>
    <recommendedName>
        <fullName evidence="3">F-box protein Hrt3/FBXO9 C-terminal domain-containing protein</fullName>
    </recommendedName>
</protein>
<evidence type="ECO:0000313" key="5">
    <source>
        <dbReference type="Proteomes" id="UP000774326"/>
    </source>
</evidence>
<dbReference type="GO" id="GO:0031146">
    <property type="term" value="P:SCF-dependent proteasomal ubiquitin-dependent protein catabolic process"/>
    <property type="evidence" value="ECO:0007669"/>
    <property type="project" value="TreeGrafter"/>
</dbReference>
<dbReference type="GO" id="GO:0019005">
    <property type="term" value="C:SCF ubiquitin ligase complex"/>
    <property type="evidence" value="ECO:0007669"/>
    <property type="project" value="TreeGrafter"/>
</dbReference>
<evidence type="ECO:0000256" key="2">
    <source>
        <dbReference type="SAM" id="MobiDB-lite"/>
    </source>
</evidence>
<dbReference type="GO" id="GO:0005737">
    <property type="term" value="C:cytoplasm"/>
    <property type="evidence" value="ECO:0007669"/>
    <property type="project" value="TreeGrafter"/>
</dbReference>
<name>A0A9P8TDN6_WICPI</name>
<evidence type="ECO:0000256" key="1">
    <source>
        <dbReference type="ARBA" id="ARBA00022786"/>
    </source>
</evidence>
<sequence length="379" mass="44980">MSQETIDQVQYNAETQLTEKQSQSLALYEEGAYKESHGRLKDAILCYDRAIKMYEYVERLYRKKLQYEYEQSVKERELLQIRQGLKGVSLDEQKDGSSEETQEGEEEPSEEIDPCWLLDLLSDDLLLEIISILIVTDPHAHYNFSVSCKKIASLSFTSTTYRLISKAIFPGQIYAPSAIKLNNITPDQELMVKNWDFNWEMMLNDRPYLKFNGVYISRVNYISEGGRYTSMYSPLKLVTYFRYMRFYKDGTVLKLTTVDEPDTIVPHFEKANRESFQDAHISQFTLELDGHLILRRNDSKYEYIEELEITNFMKKKCHRLTWVSSYYQDEEGDRKYFCMTKEKPYNFSGVRHIREQDVESQRLRELEKFTQAWQRLNPQ</sequence>
<reference evidence="4" key="2">
    <citation type="submission" date="2021-01" db="EMBL/GenBank/DDBJ databases">
        <authorList>
            <person name="Schikora-Tamarit M.A."/>
        </authorList>
    </citation>
    <scope>NUCLEOTIDE SEQUENCE</scope>
    <source>
        <strain evidence="4">CBS2887</strain>
    </source>
</reference>
<keyword evidence="1" id="KW-0833">Ubl conjugation pathway</keyword>
<dbReference type="InterPro" id="IPR045464">
    <property type="entry name" value="Hrt3/FBXO9_C"/>
</dbReference>
<proteinExistence type="predicted"/>
<evidence type="ECO:0000313" key="4">
    <source>
        <dbReference type="EMBL" id="KAH3674914.1"/>
    </source>
</evidence>
<dbReference type="PANTHER" id="PTHR12874">
    <property type="entry name" value="F-BOX ONLY PROTEIN 48-RELATED"/>
    <property type="match status" value="1"/>
</dbReference>
<feature type="domain" description="F-box protein Hrt3/FBXO9 C-terminal" evidence="3">
    <location>
        <begin position="190"/>
        <end position="287"/>
    </location>
</feature>
<organism evidence="4 5">
    <name type="scientific">Wickerhamomyces pijperi</name>
    <name type="common">Yeast</name>
    <name type="synonym">Pichia pijperi</name>
    <dbReference type="NCBI Taxonomy" id="599730"/>
    <lineage>
        <taxon>Eukaryota</taxon>
        <taxon>Fungi</taxon>
        <taxon>Dikarya</taxon>
        <taxon>Ascomycota</taxon>
        <taxon>Saccharomycotina</taxon>
        <taxon>Saccharomycetes</taxon>
        <taxon>Phaffomycetales</taxon>
        <taxon>Wickerhamomycetaceae</taxon>
        <taxon>Wickerhamomyces</taxon>
    </lineage>
</organism>
<evidence type="ECO:0000259" key="3">
    <source>
        <dbReference type="Pfam" id="PF19270"/>
    </source>
</evidence>